<dbReference type="InterPro" id="IPR046350">
    <property type="entry name" value="Cystatin_sf"/>
</dbReference>
<reference evidence="3" key="1">
    <citation type="submission" date="2013-09" db="EMBL/GenBank/DDBJ databases">
        <title>The Genome Sequence of Anopheles maculatus species B.</title>
        <authorList>
            <consortium name="The Broad Institute Genomics Platform"/>
            <person name="Neafsey D.E."/>
            <person name="Besansky N."/>
            <person name="Howell P."/>
            <person name="Walton C."/>
            <person name="Young S.K."/>
            <person name="Zeng Q."/>
            <person name="Gargeya S."/>
            <person name="Fitzgerald M."/>
            <person name="Haas B."/>
            <person name="Abouelleil A."/>
            <person name="Allen A.W."/>
            <person name="Alvarado L."/>
            <person name="Arachchi H.M."/>
            <person name="Berlin A.M."/>
            <person name="Chapman S.B."/>
            <person name="Gainer-Dewar J."/>
            <person name="Goldberg J."/>
            <person name="Griggs A."/>
            <person name="Gujja S."/>
            <person name="Hansen M."/>
            <person name="Howarth C."/>
            <person name="Imamovic A."/>
            <person name="Ireland A."/>
            <person name="Larimer J."/>
            <person name="McCowan C."/>
            <person name="Murphy C."/>
            <person name="Pearson M."/>
            <person name="Poon T.W."/>
            <person name="Priest M."/>
            <person name="Roberts A."/>
            <person name="Saif S."/>
            <person name="Shea T."/>
            <person name="Sisk P."/>
            <person name="Sykes S."/>
            <person name="Wortman J."/>
            <person name="Nusbaum C."/>
            <person name="Birren B."/>
        </authorList>
    </citation>
    <scope>NUCLEOTIDE SEQUENCE [LARGE SCALE GENOMIC DNA]</scope>
    <source>
        <strain evidence="3">maculatus3</strain>
    </source>
</reference>
<reference evidence="2" key="2">
    <citation type="submission" date="2020-05" db="UniProtKB">
        <authorList>
            <consortium name="EnsemblMetazoa"/>
        </authorList>
    </citation>
    <scope>IDENTIFICATION</scope>
    <source>
        <strain evidence="2">maculatus3</strain>
    </source>
</reference>
<dbReference type="AlphaFoldDB" id="A0A182S703"/>
<keyword evidence="3" id="KW-1185">Reference proteome</keyword>
<sequence length="202" mass="22245">MASGPLCGGVSEDPELDKKEHTERIEKALATTADHGGKSYKLHRVEKQVVAGMTYTYYISFNDDESGQKYKITVWERPWLKEKSPEEARFQNVRPHPAHLYSISRNSNARSFRASSPMVGGCSPESSNGPVSTDGMVMPYASHARRKFSVSCNAIEGSTIVCLANPVNSPKTHRLTWIQVSAHSRAPDPPSNACAILDRPNS</sequence>
<organism evidence="2 3">
    <name type="scientific">Anopheles maculatus</name>
    <dbReference type="NCBI Taxonomy" id="74869"/>
    <lineage>
        <taxon>Eukaryota</taxon>
        <taxon>Metazoa</taxon>
        <taxon>Ecdysozoa</taxon>
        <taxon>Arthropoda</taxon>
        <taxon>Hexapoda</taxon>
        <taxon>Insecta</taxon>
        <taxon>Pterygota</taxon>
        <taxon>Neoptera</taxon>
        <taxon>Endopterygota</taxon>
        <taxon>Diptera</taxon>
        <taxon>Nematocera</taxon>
        <taxon>Culicoidea</taxon>
        <taxon>Culicidae</taxon>
        <taxon>Anophelinae</taxon>
        <taxon>Anopheles</taxon>
        <taxon>Anopheles maculatus group</taxon>
    </lineage>
</organism>
<accession>A0A182S703</accession>
<name>A0A182S703_9DIPT</name>
<dbReference type="VEuPathDB" id="VectorBase:AMAM000933"/>
<evidence type="ECO:0000313" key="2">
    <source>
        <dbReference type="EnsemblMetazoa" id="AMAM000933-PA"/>
    </source>
</evidence>
<dbReference type="GO" id="GO:0004869">
    <property type="term" value="F:cysteine-type endopeptidase inhibitor activity"/>
    <property type="evidence" value="ECO:0007669"/>
    <property type="project" value="InterPro"/>
</dbReference>
<protein>
    <recommendedName>
        <fullName evidence="4">Cystatin domain-containing protein</fullName>
    </recommendedName>
</protein>
<dbReference type="Proteomes" id="UP000075901">
    <property type="component" value="Unassembled WGS sequence"/>
</dbReference>
<dbReference type="EnsemblMetazoa" id="AMAM000933-RA">
    <property type="protein sequence ID" value="AMAM000933-PA"/>
    <property type="gene ID" value="AMAM000933"/>
</dbReference>
<evidence type="ECO:0000256" key="1">
    <source>
        <dbReference type="SAM" id="MobiDB-lite"/>
    </source>
</evidence>
<dbReference type="Gene3D" id="3.10.450.10">
    <property type="match status" value="1"/>
</dbReference>
<proteinExistence type="predicted"/>
<dbReference type="CDD" id="cd00042">
    <property type="entry name" value="CY"/>
    <property type="match status" value="1"/>
</dbReference>
<feature type="region of interest" description="Disordered" evidence="1">
    <location>
        <begin position="183"/>
        <end position="202"/>
    </location>
</feature>
<evidence type="ECO:0008006" key="4">
    <source>
        <dbReference type="Google" id="ProtNLM"/>
    </source>
</evidence>
<evidence type="ECO:0000313" key="3">
    <source>
        <dbReference type="Proteomes" id="UP000075901"/>
    </source>
</evidence>
<feature type="region of interest" description="Disordered" evidence="1">
    <location>
        <begin position="1"/>
        <end position="21"/>
    </location>
</feature>
<dbReference type="InterPro" id="IPR000010">
    <property type="entry name" value="Cystatin_dom"/>
</dbReference>
<dbReference type="SUPFAM" id="SSF54403">
    <property type="entry name" value="Cystatin/monellin"/>
    <property type="match status" value="1"/>
</dbReference>